<dbReference type="EMBL" id="FQTU01000013">
    <property type="protein sequence ID" value="SHF06963.1"/>
    <property type="molecule type" value="Genomic_DNA"/>
</dbReference>
<protein>
    <submittedName>
        <fullName evidence="1">Uncharacterized protein</fullName>
    </submittedName>
</protein>
<dbReference type="RefSeq" id="WP_073271243.1">
    <property type="nucleotide sequence ID" value="NZ_FQTU01000013.1"/>
</dbReference>
<dbReference type="AlphaFoldDB" id="A0A1M4YMT1"/>
<gene>
    <name evidence="1" type="ORF">SAMN02746064_01814</name>
</gene>
<dbReference type="Proteomes" id="UP000184251">
    <property type="component" value="Unassembled WGS sequence"/>
</dbReference>
<name>A0A1M4YMT1_9FIRM</name>
<keyword evidence="2" id="KW-1185">Reference proteome</keyword>
<accession>A0A1M4YMT1</accession>
<reference evidence="1 2" key="1">
    <citation type="submission" date="2016-11" db="EMBL/GenBank/DDBJ databases">
        <authorList>
            <person name="Jaros S."/>
            <person name="Januszkiewicz K."/>
            <person name="Wedrychowicz H."/>
        </authorList>
    </citation>
    <scope>NUCLEOTIDE SEQUENCE [LARGE SCALE GENOMIC DNA]</scope>
    <source>
        <strain evidence="1 2">DSM 14828</strain>
    </source>
</reference>
<evidence type="ECO:0000313" key="1">
    <source>
        <dbReference type="EMBL" id="SHF06963.1"/>
    </source>
</evidence>
<organism evidence="1 2">
    <name type="scientific">Alkalibacter saccharofermentans DSM 14828</name>
    <dbReference type="NCBI Taxonomy" id="1120975"/>
    <lineage>
        <taxon>Bacteria</taxon>
        <taxon>Bacillati</taxon>
        <taxon>Bacillota</taxon>
        <taxon>Clostridia</taxon>
        <taxon>Eubacteriales</taxon>
        <taxon>Eubacteriaceae</taxon>
        <taxon>Alkalibacter</taxon>
    </lineage>
</organism>
<evidence type="ECO:0000313" key="2">
    <source>
        <dbReference type="Proteomes" id="UP000184251"/>
    </source>
</evidence>
<sequence length="98" mass="11211">MKSKSILVILIVLLMSYSFVNAKSIESRSVTYRSEKITDLELIQQRIDEGITDDDSFKAIASLSETEHVDENGEKFYLEVTSIGSTSQKLKRSNEFKW</sequence>
<proteinExistence type="predicted"/>